<sequence>MGFRPAPLWPLHPNRCQHPPQPLNVRSLRSSLHPDAGVLLRELPFRGTDHGLPSCVEGTDSVPHGLLFNVFQASSSLRPEFEGVVAEDIPREDGCPPLCIIAHFPAGDQILRGATCSSSYATATTTEANPDSVNGSKLLVLGFPWWSSIVPTLGDPKTQECWRSLLGTKSCVTSGFQSILAGRFGLSSESCAAIAALGDDCVRKILEEEMGVCVELARGVVQVVEAAEVERVVGMVMGEEKGKEMRRNMIPRLGRIARLLTLEVEDSSIALDALLVAVRKQKNNHTKDKGDLSWFGPSHMEVLRPVPKQPLGISLTKGIVPLKDTTTPSTPAGLLLFLGQEGNPLLF</sequence>
<reference evidence="3" key="1">
    <citation type="submission" date="2017-07" db="EMBL/GenBank/DDBJ databases">
        <title>Taro Niue Genome Assembly and Annotation.</title>
        <authorList>
            <person name="Atibalentja N."/>
            <person name="Keating K."/>
            <person name="Fields C.J."/>
        </authorList>
    </citation>
    <scope>NUCLEOTIDE SEQUENCE</scope>
    <source>
        <strain evidence="3">Niue_2</strain>
        <tissue evidence="3">Leaf</tissue>
    </source>
</reference>
<organism evidence="3 4">
    <name type="scientific">Colocasia esculenta</name>
    <name type="common">Wild taro</name>
    <name type="synonym">Arum esculentum</name>
    <dbReference type="NCBI Taxonomy" id="4460"/>
    <lineage>
        <taxon>Eukaryota</taxon>
        <taxon>Viridiplantae</taxon>
        <taxon>Streptophyta</taxon>
        <taxon>Embryophyta</taxon>
        <taxon>Tracheophyta</taxon>
        <taxon>Spermatophyta</taxon>
        <taxon>Magnoliopsida</taxon>
        <taxon>Liliopsida</taxon>
        <taxon>Araceae</taxon>
        <taxon>Aroideae</taxon>
        <taxon>Colocasieae</taxon>
        <taxon>Colocasia</taxon>
    </lineage>
</organism>
<dbReference type="Gene3D" id="3.40.50.2000">
    <property type="entry name" value="Glycogen Phosphorylase B"/>
    <property type="match status" value="1"/>
</dbReference>
<comment type="caution">
    <text evidence="3">The sequence shown here is derived from an EMBL/GenBank/DDBJ whole genome shotgun (WGS) entry which is preliminary data.</text>
</comment>
<evidence type="ECO:0000256" key="1">
    <source>
        <dbReference type="ARBA" id="ARBA00022729"/>
    </source>
</evidence>
<proteinExistence type="predicted"/>
<name>A0A843TBW0_COLES</name>
<dbReference type="OrthoDB" id="5835829at2759"/>
<dbReference type="EMBL" id="NMUH01000001">
    <property type="protein sequence ID" value="MQL67727.1"/>
    <property type="molecule type" value="Genomic_DNA"/>
</dbReference>
<accession>A0A843TBW0</accession>
<keyword evidence="4" id="KW-1185">Reference proteome</keyword>
<protein>
    <recommendedName>
        <fullName evidence="2">Prolamin-like domain-containing protein</fullName>
    </recommendedName>
</protein>
<feature type="domain" description="Prolamin-like" evidence="2">
    <location>
        <begin position="160"/>
        <end position="207"/>
    </location>
</feature>
<dbReference type="Pfam" id="PF05617">
    <property type="entry name" value="Prolamin_like"/>
    <property type="match status" value="1"/>
</dbReference>
<evidence type="ECO:0000313" key="4">
    <source>
        <dbReference type="Proteomes" id="UP000652761"/>
    </source>
</evidence>
<dbReference type="Proteomes" id="UP000652761">
    <property type="component" value="Unassembled WGS sequence"/>
</dbReference>
<dbReference type="InterPro" id="IPR008502">
    <property type="entry name" value="Prolamin-like"/>
</dbReference>
<evidence type="ECO:0000313" key="3">
    <source>
        <dbReference type="EMBL" id="MQL67727.1"/>
    </source>
</evidence>
<keyword evidence="1" id="KW-0732">Signal</keyword>
<evidence type="ECO:0000259" key="2">
    <source>
        <dbReference type="Pfam" id="PF05617"/>
    </source>
</evidence>
<dbReference type="AlphaFoldDB" id="A0A843TBW0"/>
<gene>
    <name evidence="3" type="ORF">Taro_000027</name>
</gene>